<proteinExistence type="predicted"/>
<dbReference type="Proteomes" id="UP000001610">
    <property type="component" value="Unassembled WGS sequence"/>
</dbReference>
<feature type="transmembrane region" description="Helical" evidence="1">
    <location>
        <begin position="224"/>
        <end position="244"/>
    </location>
</feature>
<reference evidence="2 3" key="1">
    <citation type="journal article" date="2011" name="Genome Biol.">
        <title>Genome sequence of the insect pathogenic fungus Cordyceps militaris, a valued traditional Chinese medicine.</title>
        <authorList>
            <person name="Zheng P."/>
            <person name="Xia Y."/>
            <person name="Xiao G."/>
            <person name="Xiong C."/>
            <person name="Hu X."/>
            <person name="Zhang S."/>
            <person name="Zheng H."/>
            <person name="Huang Y."/>
            <person name="Zhou Y."/>
            <person name="Wang S."/>
            <person name="Zhao G.P."/>
            <person name="Liu X."/>
            <person name="St Leger R.J."/>
            <person name="Wang C."/>
        </authorList>
    </citation>
    <scope>NUCLEOTIDE SEQUENCE [LARGE SCALE GENOMIC DNA]</scope>
    <source>
        <strain evidence="2 3">CM01</strain>
    </source>
</reference>
<feature type="transmembrane region" description="Helical" evidence="1">
    <location>
        <begin position="191"/>
        <end position="212"/>
    </location>
</feature>
<protein>
    <submittedName>
        <fullName evidence="2">Uncharacterized protein</fullName>
    </submittedName>
</protein>
<dbReference type="OMA" id="HEDAYYL"/>
<dbReference type="VEuPathDB" id="FungiDB:CCM_06416"/>
<organism evidence="2 3">
    <name type="scientific">Cordyceps militaris (strain CM01)</name>
    <name type="common">Caterpillar fungus</name>
    <dbReference type="NCBI Taxonomy" id="983644"/>
    <lineage>
        <taxon>Eukaryota</taxon>
        <taxon>Fungi</taxon>
        <taxon>Dikarya</taxon>
        <taxon>Ascomycota</taxon>
        <taxon>Pezizomycotina</taxon>
        <taxon>Sordariomycetes</taxon>
        <taxon>Hypocreomycetidae</taxon>
        <taxon>Hypocreales</taxon>
        <taxon>Cordycipitaceae</taxon>
        <taxon>Cordyceps</taxon>
    </lineage>
</organism>
<dbReference type="GeneID" id="18168430"/>
<evidence type="ECO:0000256" key="1">
    <source>
        <dbReference type="SAM" id="Phobius"/>
    </source>
</evidence>
<keyword evidence="1" id="KW-0812">Transmembrane</keyword>
<feature type="transmembrane region" description="Helical" evidence="1">
    <location>
        <begin position="58"/>
        <end position="82"/>
    </location>
</feature>
<feature type="transmembrane region" description="Helical" evidence="1">
    <location>
        <begin position="264"/>
        <end position="286"/>
    </location>
</feature>
<dbReference type="InParanoid" id="G3JMA8"/>
<sequence length="303" mass="32158">MSYGSSSYANEMQKYALEQSRYLIAATVLYAIAFLGGLAVTALAFIKLRGAHLRHGVAAWLRVACIFFTLYCLLDTCSFAVFSPMVHQAGIGKQTYSSTRLETQLDAAQYMALIGAWFNYVTQGLLFVAIVVSLCAATTSTTSGSRGCLIVAYVLGTALNGLAAAVFALSVKQYSDKEGTSVVALFDLRDLIMAFDCVLTAAALFAAGFALSRLSKSGHADGKPAKLAFVASLLLLLSALYQLAVTIDLTWVSHYRFGSPNYHFVLSAILGAWPLLGALALLVVAGKKWGGGGSTRQQKGSVA</sequence>
<dbReference type="EMBL" id="JH126403">
    <property type="protein sequence ID" value="EGX89996.1"/>
    <property type="molecule type" value="Genomic_DNA"/>
</dbReference>
<dbReference type="AlphaFoldDB" id="G3JMA8"/>
<feature type="transmembrane region" description="Helical" evidence="1">
    <location>
        <begin position="117"/>
        <end position="137"/>
    </location>
</feature>
<feature type="transmembrane region" description="Helical" evidence="1">
    <location>
        <begin position="149"/>
        <end position="171"/>
    </location>
</feature>
<evidence type="ECO:0000313" key="2">
    <source>
        <dbReference type="EMBL" id="EGX89996.1"/>
    </source>
</evidence>
<accession>G3JMA8</accession>
<keyword evidence="3" id="KW-1185">Reference proteome</keyword>
<evidence type="ECO:0000313" key="3">
    <source>
        <dbReference type="Proteomes" id="UP000001610"/>
    </source>
</evidence>
<dbReference type="RefSeq" id="XP_006671620.1">
    <property type="nucleotide sequence ID" value="XM_006671557.1"/>
</dbReference>
<keyword evidence="1" id="KW-1133">Transmembrane helix</keyword>
<gene>
    <name evidence="2" type="ORF">CCM_06416</name>
</gene>
<feature type="transmembrane region" description="Helical" evidence="1">
    <location>
        <begin position="22"/>
        <end position="46"/>
    </location>
</feature>
<dbReference type="KEGG" id="cmt:CCM_06416"/>
<dbReference type="HOGENOM" id="CLU_918331_0_0_1"/>
<keyword evidence="1" id="KW-0472">Membrane</keyword>
<name>G3JMA8_CORMM</name>
<dbReference type="OrthoDB" id="4870650at2759"/>